<reference evidence="2" key="2">
    <citation type="journal article" date="2007" name="PLoS Biol.">
        <title>Survey sequencing and comparative analysis of the elephant shark (Callorhinchus milii) genome.</title>
        <authorList>
            <person name="Venkatesh B."/>
            <person name="Kirkness E.F."/>
            <person name="Loh Y.H."/>
            <person name="Halpern A.L."/>
            <person name="Lee A.P."/>
            <person name="Johnson J."/>
            <person name="Dandona N."/>
            <person name="Viswanathan L.D."/>
            <person name="Tay A."/>
            <person name="Venter J.C."/>
            <person name="Strausberg R.L."/>
            <person name="Brenner S."/>
        </authorList>
    </citation>
    <scope>NUCLEOTIDE SEQUENCE [LARGE SCALE GENOMIC DNA]</scope>
</reference>
<reference evidence="2" key="3">
    <citation type="journal article" date="2014" name="Nature">
        <title>Elephant shark genome provides unique insights into gnathostome evolution.</title>
        <authorList>
            <consortium name="International Elephant Shark Genome Sequencing Consortium"/>
            <person name="Venkatesh B."/>
            <person name="Lee A.P."/>
            <person name="Ravi V."/>
            <person name="Maurya A.K."/>
            <person name="Lian M.M."/>
            <person name="Swann J.B."/>
            <person name="Ohta Y."/>
            <person name="Flajnik M.F."/>
            <person name="Sutoh Y."/>
            <person name="Kasahara M."/>
            <person name="Hoon S."/>
            <person name="Gangu V."/>
            <person name="Roy S.W."/>
            <person name="Irimia M."/>
            <person name="Korzh V."/>
            <person name="Kondrychyn I."/>
            <person name="Lim Z.W."/>
            <person name="Tay B.H."/>
            <person name="Tohari S."/>
            <person name="Kong K.W."/>
            <person name="Ho S."/>
            <person name="Lorente-Galdos B."/>
            <person name="Quilez J."/>
            <person name="Marques-Bonet T."/>
            <person name="Raney B.J."/>
            <person name="Ingham P.W."/>
            <person name="Tay A."/>
            <person name="Hillier L.W."/>
            <person name="Minx P."/>
            <person name="Boehm T."/>
            <person name="Wilson R.K."/>
            <person name="Brenner S."/>
            <person name="Warren W.C."/>
        </authorList>
    </citation>
    <scope>NUCLEOTIDE SEQUENCE [LARGE SCALE GENOMIC DNA]</scope>
</reference>
<evidence type="ECO:0000313" key="2">
    <source>
        <dbReference type="Proteomes" id="UP000314986"/>
    </source>
</evidence>
<proteinExistence type="predicted"/>
<sequence>FIFLSPSAPGLACWEFLLGIGYSLTSYPLYKCETCHTFTEPVEGAVKPWKRGTRTLDGCSKISLREASQCSVLVWGTA</sequence>
<accession>A0A4W3GVS2</accession>
<dbReference type="Proteomes" id="UP000314986">
    <property type="component" value="Unassembled WGS sequence"/>
</dbReference>
<protein>
    <submittedName>
        <fullName evidence="1">Uncharacterized protein</fullName>
    </submittedName>
</protein>
<reference evidence="1" key="5">
    <citation type="submission" date="2025-09" db="UniProtKB">
        <authorList>
            <consortium name="Ensembl"/>
        </authorList>
    </citation>
    <scope>IDENTIFICATION</scope>
</reference>
<keyword evidence="2" id="KW-1185">Reference proteome</keyword>
<reference evidence="1" key="4">
    <citation type="submission" date="2025-08" db="UniProtKB">
        <authorList>
            <consortium name="Ensembl"/>
        </authorList>
    </citation>
    <scope>IDENTIFICATION</scope>
</reference>
<reference evidence="2" key="1">
    <citation type="journal article" date="2006" name="Science">
        <title>Ancient noncoding elements conserved in the human genome.</title>
        <authorList>
            <person name="Venkatesh B."/>
            <person name="Kirkness E.F."/>
            <person name="Loh Y.H."/>
            <person name="Halpern A.L."/>
            <person name="Lee A.P."/>
            <person name="Johnson J."/>
            <person name="Dandona N."/>
            <person name="Viswanathan L.D."/>
            <person name="Tay A."/>
            <person name="Venter J.C."/>
            <person name="Strausberg R.L."/>
            <person name="Brenner S."/>
        </authorList>
    </citation>
    <scope>NUCLEOTIDE SEQUENCE [LARGE SCALE GENOMIC DNA]</scope>
</reference>
<dbReference type="AlphaFoldDB" id="A0A4W3GVS2"/>
<organism evidence="1 2">
    <name type="scientific">Callorhinchus milii</name>
    <name type="common">Ghost shark</name>
    <dbReference type="NCBI Taxonomy" id="7868"/>
    <lineage>
        <taxon>Eukaryota</taxon>
        <taxon>Metazoa</taxon>
        <taxon>Chordata</taxon>
        <taxon>Craniata</taxon>
        <taxon>Vertebrata</taxon>
        <taxon>Chondrichthyes</taxon>
        <taxon>Holocephali</taxon>
        <taxon>Chimaeriformes</taxon>
        <taxon>Callorhinchidae</taxon>
        <taxon>Callorhinchus</taxon>
    </lineage>
</organism>
<dbReference type="InParanoid" id="A0A4W3GVS2"/>
<name>A0A4W3GVS2_CALMI</name>
<dbReference type="Ensembl" id="ENSCMIT00000007295.1">
    <property type="protein sequence ID" value="ENSCMIP00000007072.1"/>
    <property type="gene ID" value="ENSCMIG00000003940.1"/>
</dbReference>
<evidence type="ECO:0000313" key="1">
    <source>
        <dbReference type="Ensembl" id="ENSCMIP00000007072.1"/>
    </source>
</evidence>